<organism evidence="1">
    <name type="scientific">uncultured Caudovirales phage</name>
    <dbReference type="NCBI Taxonomy" id="2100421"/>
    <lineage>
        <taxon>Viruses</taxon>
        <taxon>Duplodnaviria</taxon>
        <taxon>Heunggongvirae</taxon>
        <taxon>Uroviricota</taxon>
        <taxon>Caudoviricetes</taxon>
        <taxon>Peduoviridae</taxon>
        <taxon>Maltschvirus</taxon>
        <taxon>Maltschvirus maltsch</taxon>
    </lineage>
</organism>
<dbReference type="EMBL" id="LR796171">
    <property type="protein sequence ID" value="CAB4123451.1"/>
    <property type="molecule type" value="Genomic_DNA"/>
</dbReference>
<proteinExistence type="predicted"/>
<gene>
    <name evidence="1" type="ORF">UFOVP43_32</name>
</gene>
<name>A0A6J5KNN6_9CAUD</name>
<evidence type="ECO:0000313" key="1">
    <source>
        <dbReference type="EMBL" id="CAB4123451.1"/>
    </source>
</evidence>
<sequence>MSLPVKAIDRLFERLSTTYGSQWSNQWKDVPISDVKTLWGYELQGFTDHLDSVAWALENLPERSPNVIEFRNLCRKAPAREVPLLPEPKADPVRLKKELSRLGELREKVLTTNNGHKDWAHRIIARYNAGESVNPTSLRFAREALA</sequence>
<accession>A0A6J5KNN6</accession>
<reference evidence="1" key="1">
    <citation type="submission" date="2020-04" db="EMBL/GenBank/DDBJ databases">
        <authorList>
            <person name="Chiriac C."/>
            <person name="Salcher M."/>
            <person name="Ghai R."/>
            <person name="Kavagutti S V."/>
        </authorList>
    </citation>
    <scope>NUCLEOTIDE SEQUENCE</scope>
</reference>
<protein>
    <submittedName>
        <fullName evidence="1">Uncharacterized protein</fullName>
    </submittedName>
</protein>